<accession>A0A6C0UR86</accession>
<dbReference type="PANTHER" id="PTHR35402:SF1">
    <property type="entry name" value="TYPE II SECRETION SYSTEM PROTEIN GSPF DOMAIN-CONTAINING PROTEIN"/>
    <property type="match status" value="1"/>
</dbReference>
<dbReference type="AlphaFoldDB" id="A0A6C0UR86"/>
<comment type="subcellular location">
    <subcellularLocation>
        <location evidence="1">Cell membrane</location>
        <topology evidence="1">Multi-pass membrane protein</topology>
    </subcellularLocation>
</comment>
<dbReference type="InterPro" id="IPR018076">
    <property type="entry name" value="T2SS_GspF_dom"/>
</dbReference>
<dbReference type="InterPro" id="IPR056569">
    <property type="entry name" value="ArlJ-like"/>
</dbReference>
<sequence>MVVGYLPLVLAVIFCLPVVLSPVSSRANLFITRISLPLFGWHVMNESPRRRQQESSLRAAFVGESHRVYSSKTLLMSAVFGIAGSVFGVYFAALIVQTFAVPASALREALPPALGFLAAVASMPNLSVYELFGLVLVSSATVGATLAAGTYVVRWEYLDQRARARRVQIDAALPQTIAFIYALSRSGMPFQKVLATLTENQHVYGEAAREFGVAVNDVQTFGTDLPTALRRMAERTPSQRLDDFTENLTSVLTSGQSLSAFLHEQYDRFQAESEAQQQQYLELLATFAEVYVTVLVAGPLFLITILVVVGLVMQDTLPLLRVIIYLGLPLASVAFVVYVDSVTESLRGPGRTGSVADADDASGESNAPVAVTDAEAEIVTADGGVLENDRWRANRERLAVYDRLSVATRALSQPGQSMLENPLYTLAVTLPLGLIWIALTLDVRSAVQTLRAAVLPSLDGEWTAFAAVVDGPLVELTLLSMGGITLAYELRKRRLKAIEREMPDFLDRMASVNEAGVTVVKSLHRLAQSDLGPISEELRRTWRDIQWGASLRDALRGFDRRAQVPMVSRAVTLIMNAVAASGEVAPVLRIAANEAQDSRRLLRERRQEMMTYLVVIYISFFVFLGIVVALTLAFIPSIEAASQSSAISSGEVQGVSTGVFSGLSDVDTTAYELLFFHAATIQAICSGLIAGQLGEGRVFDGLKHAVVLLTVSYALFAFL</sequence>
<dbReference type="RefSeq" id="WP_163488056.1">
    <property type="nucleotide sequence ID" value="NZ_CP048739.1"/>
</dbReference>
<evidence type="ECO:0000259" key="6">
    <source>
        <dbReference type="Pfam" id="PF00482"/>
    </source>
</evidence>
<evidence type="ECO:0000313" key="8">
    <source>
        <dbReference type="Proteomes" id="UP000465846"/>
    </source>
</evidence>
<evidence type="ECO:0000256" key="5">
    <source>
        <dbReference type="ARBA" id="ARBA00023136"/>
    </source>
</evidence>
<evidence type="ECO:0000313" key="7">
    <source>
        <dbReference type="EMBL" id="QIB76399.1"/>
    </source>
</evidence>
<organism evidence="7 8">
    <name type="scientific">Halogeometricum borinquense</name>
    <dbReference type="NCBI Taxonomy" id="60847"/>
    <lineage>
        <taxon>Archaea</taxon>
        <taxon>Methanobacteriati</taxon>
        <taxon>Methanobacteriota</taxon>
        <taxon>Stenosarchaea group</taxon>
        <taxon>Halobacteria</taxon>
        <taxon>Halobacteriales</taxon>
        <taxon>Haloferacaceae</taxon>
        <taxon>Halogeometricum</taxon>
    </lineage>
</organism>
<gene>
    <name evidence="7" type="ORF">G3I44_04700</name>
</gene>
<dbReference type="GO" id="GO:0005886">
    <property type="term" value="C:plasma membrane"/>
    <property type="evidence" value="ECO:0007669"/>
    <property type="project" value="UniProtKB-SubCell"/>
</dbReference>
<dbReference type="Proteomes" id="UP000465846">
    <property type="component" value="Chromosome"/>
</dbReference>
<keyword evidence="3" id="KW-0812">Transmembrane</keyword>
<reference evidence="7 8" key="1">
    <citation type="submission" date="2020-02" db="EMBL/GenBank/DDBJ databases">
        <title>Whole genome sequence of Halogeometricum borinquense strain wsp4.</title>
        <authorList>
            <person name="Verma D.K."/>
            <person name="Gopal K."/>
            <person name="Prasad E.S."/>
        </authorList>
    </citation>
    <scope>NUCLEOTIDE SEQUENCE [LARGE SCALE GENOMIC DNA]</scope>
    <source>
        <strain evidence="8">wsp4</strain>
    </source>
</reference>
<feature type="domain" description="Type II secretion system protein GspF" evidence="6">
    <location>
        <begin position="180"/>
        <end position="305"/>
    </location>
</feature>
<dbReference type="Gene3D" id="1.20.81.30">
    <property type="entry name" value="Type II secretion system (T2SS), domain F"/>
    <property type="match status" value="1"/>
</dbReference>
<dbReference type="EMBL" id="CP048739">
    <property type="protein sequence ID" value="QIB76399.1"/>
    <property type="molecule type" value="Genomic_DNA"/>
</dbReference>
<evidence type="ECO:0000256" key="2">
    <source>
        <dbReference type="ARBA" id="ARBA00022475"/>
    </source>
</evidence>
<feature type="domain" description="Type II secretion system protein GspF" evidence="6">
    <location>
        <begin position="505"/>
        <end position="630"/>
    </location>
</feature>
<dbReference type="Pfam" id="PF00482">
    <property type="entry name" value="T2SSF"/>
    <property type="match status" value="2"/>
</dbReference>
<keyword evidence="5" id="KW-0472">Membrane</keyword>
<name>A0A6C0UR86_9EURY</name>
<evidence type="ECO:0000256" key="1">
    <source>
        <dbReference type="ARBA" id="ARBA00004651"/>
    </source>
</evidence>
<dbReference type="PANTHER" id="PTHR35402">
    <property type="entry name" value="INTEGRAL MEMBRANE PROTEIN-RELATED"/>
    <property type="match status" value="1"/>
</dbReference>
<keyword evidence="4" id="KW-1133">Transmembrane helix</keyword>
<protein>
    <submittedName>
        <fullName evidence="7">Secretion system protein</fullName>
    </submittedName>
</protein>
<proteinExistence type="predicted"/>
<dbReference type="GeneID" id="44078675"/>
<dbReference type="InterPro" id="IPR042094">
    <property type="entry name" value="T2SS_GspF_sf"/>
</dbReference>
<evidence type="ECO:0000256" key="3">
    <source>
        <dbReference type="ARBA" id="ARBA00022692"/>
    </source>
</evidence>
<evidence type="ECO:0000256" key="4">
    <source>
        <dbReference type="ARBA" id="ARBA00022989"/>
    </source>
</evidence>
<keyword evidence="2" id="KW-1003">Cell membrane</keyword>